<sequence length="64" mass="6635">MSHGWGVSNSAKGSTGNFGLKTSWDGLECGAAVDAALDGPAVAAPDDEEFLLLLRMWTAGLRGR</sequence>
<evidence type="ECO:0000313" key="1">
    <source>
        <dbReference type="EMBL" id="TFK67731.1"/>
    </source>
</evidence>
<keyword evidence="2" id="KW-1185">Reference proteome</keyword>
<reference evidence="1 2" key="1">
    <citation type="journal article" date="2019" name="Nat. Ecol. Evol.">
        <title>Megaphylogeny resolves global patterns of mushroom evolution.</title>
        <authorList>
            <person name="Varga T."/>
            <person name="Krizsan K."/>
            <person name="Foldi C."/>
            <person name="Dima B."/>
            <person name="Sanchez-Garcia M."/>
            <person name="Sanchez-Ramirez S."/>
            <person name="Szollosi G.J."/>
            <person name="Szarkandi J.G."/>
            <person name="Papp V."/>
            <person name="Albert L."/>
            <person name="Andreopoulos W."/>
            <person name="Angelini C."/>
            <person name="Antonin V."/>
            <person name="Barry K.W."/>
            <person name="Bougher N.L."/>
            <person name="Buchanan P."/>
            <person name="Buyck B."/>
            <person name="Bense V."/>
            <person name="Catcheside P."/>
            <person name="Chovatia M."/>
            <person name="Cooper J."/>
            <person name="Damon W."/>
            <person name="Desjardin D."/>
            <person name="Finy P."/>
            <person name="Geml J."/>
            <person name="Haridas S."/>
            <person name="Hughes K."/>
            <person name="Justo A."/>
            <person name="Karasinski D."/>
            <person name="Kautmanova I."/>
            <person name="Kiss B."/>
            <person name="Kocsube S."/>
            <person name="Kotiranta H."/>
            <person name="LaButti K.M."/>
            <person name="Lechner B.E."/>
            <person name="Liimatainen K."/>
            <person name="Lipzen A."/>
            <person name="Lukacs Z."/>
            <person name="Mihaltcheva S."/>
            <person name="Morgado L.N."/>
            <person name="Niskanen T."/>
            <person name="Noordeloos M.E."/>
            <person name="Ohm R.A."/>
            <person name="Ortiz-Santana B."/>
            <person name="Ovrebo C."/>
            <person name="Racz N."/>
            <person name="Riley R."/>
            <person name="Savchenko A."/>
            <person name="Shiryaev A."/>
            <person name="Soop K."/>
            <person name="Spirin V."/>
            <person name="Szebenyi C."/>
            <person name="Tomsovsky M."/>
            <person name="Tulloss R.E."/>
            <person name="Uehling J."/>
            <person name="Grigoriev I.V."/>
            <person name="Vagvolgyi C."/>
            <person name="Papp T."/>
            <person name="Martin F.M."/>
            <person name="Miettinen O."/>
            <person name="Hibbett D.S."/>
            <person name="Nagy L.G."/>
        </authorList>
    </citation>
    <scope>NUCLEOTIDE SEQUENCE [LARGE SCALE GENOMIC DNA]</scope>
    <source>
        <strain evidence="1 2">NL-1719</strain>
    </source>
</reference>
<dbReference type="Proteomes" id="UP000308600">
    <property type="component" value="Unassembled WGS sequence"/>
</dbReference>
<organism evidence="1 2">
    <name type="scientific">Pluteus cervinus</name>
    <dbReference type="NCBI Taxonomy" id="181527"/>
    <lineage>
        <taxon>Eukaryota</taxon>
        <taxon>Fungi</taxon>
        <taxon>Dikarya</taxon>
        <taxon>Basidiomycota</taxon>
        <taxon>Agaricomycotina</taxon>
        <taxon>Agaricomycetes</taxon>
        <taxon>Agaricomycetidae</taxon>
        <taxon>Agaricales</taxon>
        <taxon>Pluteineae</taxon>
        <taxon>Pluteaceae</taxon>
        <taxon>Pluteus</taxon>
    </lineage>
</organism>
<protein>
    <submittedName>
        <fullName evidence="1">Uncharacterized protein</fullName>
    </submittedName>
</protein>
<accession>A0ACD3APS5</accession>
<gene>
    <name evidence="1" type="ORF">BDN72DRAFT_842656</name>
</gene>
<evidence type="ECO:0000313" key="2">
    <source>
        <dbReference type="Proteomes" id="UP000308600"/>
    </source>
</evidence>
<proteinExistence type="predicted"/>
<dbReference type="EMBL" id="ML208368">
    <property type="protein sequence ID" value="TFK67731.1"/>
    <property type="molecule type" value="Genomic_DNA"/>
</dbReference>
<name>A0ACD3APS5_9AGAR</name>